<feature type="compositionally biased region" description="Basic and acidic residues" evidence="7">
    <location>
        <begin position="125"/>
        <end position="140"/>
    </location>
</feature>
<keyword evidence="6" id="KW-0175">Coiled coil</keyword>
<dbReference type="Gene3D" id="1.25.40.10">
    <property type="entry name" value="Tetratricopeptide repeat domain"/>
    <property type="match status" value="1"/>
</dbReference>
<feature type="region of interest" description="Disordered" evidence="7">
    <location>
        <begin position="305"/>
        <end position="324"/>
    </location>
</feature>
<evidence type="ECO:0000256" key="7">
    <source>
        <dbReference type="SAM" id="MobiDB-lite"/>
    </source>
</evidence>
<dbReference type="GO" id="GO:0005634">
    <property type="term" value="C:nucleus"/>
    <property type="evidence" value="ECO:0007669"/>
    <property type="project" value="UniProtKB-SubCell"/>
</dbReference>
<feature type="compositionally biased region" description="Polar residues" evidence="7">
    <location>
        <begin position="310"/>
        <end position="323"/>
    </location>
</feature>
<feature type="compositionally biased region" description="Low complexity" evidence="7">
    <location>
        <begin position="28"/>
        <end position="45"/>
    </location>
</feature>
<dbReference type="PANTHER" id="PTHR15081">
    <property type="entry name" value="NUCLEAR AUTOANTIGENIC SPERM PROTEIN NASP -RELATED"/>
    <property type="match status" value="1"/>
</dbReference>
<keyword evidence="4" id="KW-0802">TPR repeat</keyword>
<evidence type="ECO:0000256" key="4">
    <source>
        <dbReference type="ARBA" id="ARBA00022803"/>
    </source>
</evidence>
<sequence>MAEDDTKSEVQGSSVEAAIETSVGCAATESTCNNNNGNSAESSAVADRDEREKSLVQADELIARGSKAAKERDYAEATDCYSRALEIRVAHFGELARECVNAYYKYGCALLYKAQEEADPFGSIPKKEGVSQEDSNKEGSVKIAPNCESSAASVSNNDEQGGSADCSNAAPENSEDESDDGDEPADGDEDESDLDLAWKMLDIARAIVEKLPADTMEKVDILSALAEVALEREDVETSMSDYSKAISILERLVVPDSRFIAELNFRICLCLEIGSKPQEAIPYCQKAISICKSRVQRLTDEVKNLPGPAETQTASESGQFVRQSSSTSISVDSVKDKEAEIETLTGLCGELEKKLEDLQQLVSNPKSIISDIMEIMAAKARATEKSGLSIGTSSLQVGTSGAAGSTSSVAVSTGDTNVASGVTHLGVVGRGVKRVVMSSAVQPGLAKKPTIDPSSNNGDDNTS</sequence>
<gene>
    <name evidence="8" type="ORF">CASFOL_011753</name>
</gene>
<protein>
    <submittedName>
        <fullName evidence="8">Uncharacterized protein</fullName>
    </submittedName>
</protein>
<feature type="compositionally biased region" description="Polar residues" evidence="7">
    <location>
        <begin position="452"/>
        <end position="463"/>
    </location>
</feature>
<evidence type="ECO:0000313" key="9">
    <source>
        <dbReference type="Proteomes" id="UP001632038"/>
    </source>
</evidence>
<comment type="subcellular location">
    <subcellularLocation>
        <location evidence="1">Nucleus</location>
    </subcellularLocation>
</comment>
<organism evidence="8 9">
    <name type="scientific">Castilleja foliolosa</name>
    <dbReference type="NCBI Taxonomy" id="1961234"/>
    <lineage>
        <taxon>Eukaryota</taxon>
        <taxon>Viridiplantae</taxon>
        <taxon>Streptophyta</taxon>
        <taxon>Embryophyta</taxon>
        <taxon>Tracheophyta</taxon>
        <taxon>Spermatophyta</taxon>
        <taxon>Magnoliopsida</taxon>
        <taxon>eudicotyledons</taxon>
        <taxon>Gunneridae</taxon>
        <taxon>Pentapetalae</taxon>
        <taxon>asterids</taxon>
        <taxon>lamiids</taxon>
        <taxon>Lamiales</taxon>
        <taxon>Orobanchaceae</taxon>
        <taxon>Pedicularideae</taxon>
        <taxon>Castillejinae</taxon>
        <taxon>Castilleja</taxon>
    </lineage>
</organism>
<dbReference type="SUPFAM" id="SSF48452">
    <property type="entry name" value="TPR-like"/>
    <property type="match status" value="1"/>
</dbReference>
<feature type="region of interest" description="Disordered" evidence="7">
    <location>
        <begin position="28"/>
        <end position="52"/>
    </location>
</feature>
<dbReference type="SMART" id="SM00028">
    <property type="entry name" value="TPR"/>
    <property type="match status" value="3"/>
</dbReference>
<keyword evidence="5" id="KW-0539">Nucleus</keyword>
<comment type="similarity">
    <text evidence="2">Belongs to the NASP family.</text>
</comment>
<comment type="caution">
    <text evidence="8">The sequence shown here is derived from an EMBL/GenBank/DDBJ whole genome shotgun (WGS) entry which is preliminary data.</text>
</comment>
<dbReference type="AlphaFoldDB" id="A0ABD3DNH3"/>
<keyword evidence="3" id="KW-0677">Repeat</keyword>
<evidence type="ECO:0000256" key="2">
    <source>
        <dbReference type="ARBA" id="ARBA00008402"/>
    </source>
</evidence>
<feature type="compositionally biased region" description="Polar residues" evidence="7">
    <location>
        <begin position="147"/>
        <end position="160"/>
    </location>
</feature>
<evidence type="ECO:0000256" key="3">
    <source>
        <dbReference type="ARBA" id="ARBA00022737"/>
    </source>
</evidence>
<feature type="region of interest" description="Disordered" evidence="7">
    <location>
        <begin position="123"/>
        <end position="191"/>
    </location>
</feature>
<reference evidence="9" key="1">
    <citation type="journal article" date="2024" name="IScience">
        <title>Strigolactones Initiate the Formation of Haustorium-like Structures in Castilleja.</title>
        <authorList>
            <person name="Buerger M."/>
            <person name="Peterson D."/>
            <person name="Chory J."/>
        </authorList>
    </citation>
    <scope>NUCLEOTIDE SEQUENCE [LARGE SCALE GENOMIC DNA]</scope>
</reference>
<keyword evidence="9" id="KW-1185">Reference proteome</keyword>
<evidence type="ECO:0000256" key="1">
    <source>
        <dbReference type="ARBA" id="ARBA00004123"/>
    </source>
</evidence>
<feature type="coiled-coil region" evidence="6">
    <location>
        <begin position="334"/>
        <end position="361"/>
    </location>
</feature>
<evidence type="ECO:0000256" key="6">
    <source>
        <dbReference type="SAM" id="Coils"/>
    </source>
</evidence>
<accession>A0ABD3DNH3</accession>
<dbReference type="EMBL" id="JAVIJP010000015">
    <property type="protein sequence ID" value="KAL3643821.1"/>
    <property type="molecule type" value="Genomic_DNA"/>
</dbReference>
<dbReference type="InterPro" id="IPR011990">
    <property type="entry name" value="TPR-like_helical_dom_sf"/>
</dbReference>
<proteinExistence type="inferred from homology"/>
<feature type="region of interest" description="Disordered" evidence="7">
    <location>
        <begin position="440"/>
        <end position="463"/>
    </location>
</feature>
<name>A0ABD3DNH3_9LAMI</name>
<dbReference type="PANTHER" id="PTHR15081:SF1">
    <property type="entry name" value="NUCLEAR AUTOANTIGENIC SPERM PROTEIN"/>
    <property type="match status" value="1"/>
</dbReference>
<evidence type="ECO:0000256" key="5">
    <source>
        <dbReference type="ARBA" id="ARBA00023242"/>
    </source>
</evidence>
<dbReference type="InterPro" id="IPR019734">
    <property type="entry name" value="TPR_rpt"/>
</dbReference>
<dbReference type="InterPro" id="IPR051730">
    <property type="entry name" value="NASP-like"/>
</dbReference>
<feature type="compositionally biased region" description="Acidic residues" evidence="7">
    <location>
        <begin position="173"/>
        <end position="191"/>
    </location>
</feature>
<evidence type="ECO:0000313" key="8">
    <source>
        <dbReference type="EMBL" id="KAL3643821.1"/>
    </source>
</evidence>
<dbReference type="Proteomes" id="UP001632038">
    <property type="component" value="Unassembled WGS sequence"/>
</dbReference>